<dbReference type="EMBL" id="JAVIZN010000002">
    <property type="protein sequence ID" value="MDR6205835.1"/>
    <property type="molecule type" value="Genomic_DNA"/>
</dbReference>
<comment type="caution">
    <text evidence="4">The sequence shown here is derived from an EMBL/GenBank/DDBJ whole genome shotgun (WGS) entry which is preliminary data.</text>
</comment>
<evidence type="ECO:0000259" key="3">
    <source>
        <dbReference type="Pfam" id="PF13473"/>
    </source>
</evidence>
<evidence type="ECO:0000313" key="4">
    <source>
        <dbReference type="EMBL" id="MDR6205835.1"/>
    </source>
</evidence>
<feature type="domain" description="EfeO-type cupredoxin-like" evidence="3">
    <location>
        <begin position="19"/>
        <end position="118"/>
    </location>
</feature>
<comment type="subcellular location">
    <subcellularLocation>
        <location evidence="1">Periplasm</location>
    </subcellularLocation>
</comment>
<dbReference type="InterPro" id="IPR028096">
    <property type="entry name" value="EfeO_Cupredoxin"/>
</dbReference>
<dbReference type="Proteomes" id="UP001245184">
    <property type="component" value="Unassembled WGS sequence"/>
</dbReference>
<dbReference type="AlphaFoldDB" id="A0ABD5CMS3"/>
<evidence type="ECO:0000256" key="1">
    <source>
        <dbReference type="ARBA" id="ARBA00004418"/>
    </source>
</evidence>
<keyword evidence="2" id="KW-0732">Signal</keyword>
<accession>A0ABD5CMS3</accession>
<organism evidence="4 5">
    <name type="scientific">Paraburkholderia graminis</name>
    <dbReference type="NCBI Taxonomy" id="60548"/>
    <lineage>
        <taxon>Bacteria</taxon>
        <taxon>Pseudomonadati</taxon>
        <taxon>Pseudomonadota</taxon>
        <taxon>Betaproteobacteria</taxon>
        <taxon>Burkholderiales</taxon>
        <taxon>Burkholderiaceae</taxon>
        <taxon>Paraburkholderia</taxon>
    </lineage>
</organism>
<reference evidence="4 5" key="1">
    <citation type="submission" date="2023-08" db="EMBL/GenBank/DDBJ databases">
        <title>Genome sequencing of plant associated microbes to promote plant fitness in Sorghum bicolor and Oryza sativa.</title>
        <authorList>
            <person name="Coleman-Derr D."/>
        </authorList>
    </citation>
    <scope>NUCLEOTIDE SEQUENCE [LARGE SCALE GENOMIC DNA]</scope>
    <source>
        <strain evidence="4 5">SLBN-33</strain>
    </source>
</reference>
<dbReference type="PANTHER" id="PTHR36507:SF1">
    <property type="entry name" value="BLL1555 PROTEIN"/>
    <property type="match status" value="1"/>
</dbReference>
<dbReference type="SUPFAM" id="SSF49503">
    <property type="entry name" value="Cupredoxins"/>
    <property type="match status" value="1"/>
</dbReference>
<dbReference type="Pfam" id="PF13473">
    <property type="entry name" value="Cupredoxin_1"/>
    <property type="match status" value="1"/>
</dbReference>
<dbReference type="InterPro" id="IPR052721">
    <property type="entry name" value="ET_Amicyanin"/>
</dbReference>
<feature type="signal peptide" evidence="2">
    <location>
        <begin position="1"/>
        <end position="34"/>
    </location>
</feature>
<evidence type="ECO:0000256" key="2">
    <source>
        <dbReference type="SAM" id="SignalP"/>
    </source>
</evidence>
<dbReference type="InterPro" id="IPR008972">
    <property type="entry name" value="Cupredoxin"/>
</dbReference>
<gene>
    <name evidence="4" type="ORF">QF025_004555</name>
</gene>
<dbReference type="PANTHER" id="PTHR36507">
    <property type="entry name" value="BLL1555 PROTEIN"/>
    <property type="match status" value="1"/>
</dbReference>
<evidence type="ECO:0000313" key="5">
    <source>
        <dbReference type="Proteomes" id="UP001245184"/>
    </source>
</evidence>
<proteinExistence type="predicted"/>
<dbReference type="GO" id="GO:0042597">
    <property type="term" value="C:periplasmic space"/>
    <property type="evidence" value="ECO:0007669"/>
    <property type="project" value="UniProtKB-SubCell"/>
</dbReference>
<dbReference type="InterPro" id="IPR035668">
    <property type="entry name" value="Amicyanin"/>
</dbReference>
<feature type="chain" id="PRO_5044804341" evidence="2">
    <location>
        <begin position="35"/>
        <end position="119"/>
    </location>
</feature>
<protein>
    <submittedName>
        <fullName evidence="4">Plastocyanin</fullName>
    </submittedName>
</protein>
<dbReference type="Gene3D" id="2.60.40.420">
    <property type="entry name" value="Cupredoxins - blue copper proteins"/>
    <property type="match status" value="1"/>
</dbReference>
<dbReference type="CDD" id="cd13921">
    <property type="entry name" value="Amicyanin"/>
    <property type="match status" value="1"/>
</dbReference>
<name>A0ABD5CMS3_9BURK</name>
<sequence>MVKRRHASGKSTRACAALVCAMLLASLSALPASAAAPTSHVVTIENMQFNPPTLTVKRGDRIVWINKDLFPHTVTGNTHAFDSRSIAANASWSYAPAKAGSYPYGCTFHPTMHGALTVQ</sequence>